<dbReference type="VEuPathDB" id="VectorBase:AALFPA_045587"/>
<dbReference type="EMBL" id="GAPW01004731">
    <property type="protein sequence ID" value="JAC08867.1"/>
    <property type="molecule type" value="mRNA"/>
</dbReference>
<comment type="similarity">
    <text evidence="2">Belongs to the dynactin subunits 5/6 family. Dynactin subunit 6 subfamily.</text>
</comment>
<dbReference type="GO" id="GO:0070840">
    <property type="term" value="F:dynein complex binding"/>
    <property type="evidence" value="ECO:0007669"/>
    <property type="project" value="TreeGrafter"/>
</dbReference>
<comment type="function">
    <text evidence="6">Part of the dynactin complex that activates the molecular motor dynein for ultra-processive transport along microtubules.</text>
</comment>
<keyword evidence="5" id="KW-0206">Cytoskeleton</keyword>
<evidence type="ECO:0000256" key="3">
    <source>
        <dbReference type="ARBA" id="ARBA00016573"/>
    </source>
</evidence>
<dbReference type="Gene3D" id="2.160.10.10">
    <property type="entry name" value="Hexapeptide repeat proteins"/>
    <property type="match status" value="1"/>
</dbReference>
<dbReference type="PANTHER" id="PTHR13072:SF0">
    <property type="entry name" value="DYNACTIN SUBUNIT 6"/>
    <property type="match status" value="1"/>
</dbReference>
<keyword evidence="4" id="KW-0963">Cytoplasm</keyword>
<dbReference type="VEuPathDB" id="VectorBase:AALF025706"/>
<reference evidence="7" key="1">
    <citation type="journal article" date="2014" name="PLoS Negl. Trop. Dis.">
        <title>Identification and characterization of seminal fluid proteins in the Asian tiger mosquito, Aedes albopictus.</title>
        <authorList>
            <person name="Boes K.E."/>
            <person name="Ribeiro J.M."/>
            <person name="Wong A."/>
            <person name="Harrington L.C."/>
            <person name="Wolfner M.F."/>
            <person name="Sirot L.K."/>
        </authorList>
    </citation>
    <scope>NUCLEOTIDE SEQUENCE</scope>
    <source>
        <tissue evidence="7">Reproductive organs</tissue>
    </source>
</reference>
<evidence type="ECO:0000256" key="2">
    <source>
        <dbReference type="ARBA" id="ARBA00007719"/>
    </source>
</evidence>
<protein>
    <recommendedName>
        <fullName evidence="3">Dynactin subunit 6</fullName>
    </recommendedName>
</protein>
<dbReference type="AlphaFoldDB" id="A0A023EID8"/>
<dbReference type="GO" id="GO:0005869">
    <property type="term" value="C:dynactin complex"/>
    <property type="evidence" value="ECO:0007669"/>
    <property type="project" value="InterPro"/>
</dbReference>
<evidence type="ECO:0000256" key="6">
    <source>
        <dbReference type="ARBA" id="ARBA00034687"/>
    </source>
</evidence>
<dbReference type="SUPFAM" id="SSF51161">
    <property type="entry name" value="Trimeric LpxA-like enzymes"/>
    <property type="match status" value="1"/>
</dbReference>
<dbReference type="InterPro" id="IPR011004">
    <property type="entry name" value="Trimer_LpxA-like_sf"/>
</dbReference>
<evidence type="ECO:0000313" key="7">
    <source>
        <dbReference type="EMBL" id="JAC08867.1"/>
    </source>
</evidence>
<evidence type="ECO:0000256" key="4">
    <source>
        <dbReference type="ARBA" id="ARBA00022490"/>
    </source>
</evidence>
<sequence length="191" mass="21140">MSIKNDIKIMPRSMVCEDSNLRGDITISSGCVIHPSTTIIAESGPIVLGENCIVEEYATIVYRIPKQHPAYQDVLDGTVKPLVIGPDNIFEVGCTVEALKIGERNVFECKSYVSADVAVTNGCVIGAGCRLVGEQVLAEKTIVHGRQCQQREAIEKQKSQMVQLDYLRKILPNYHHLKKATYDPKKVRAQV</sequence>
<dbReference type="CDD" id="cd04646">
    <property type="entry name" value="LbH_Dynactin_6"/>
    <property type="match status" value="1"/>
</dbReference>
<comment type="subcellular location">
    <subcellularLocation>
        <location evidence="1">Cytoplasm</location>
        <location evidence="1">Cytoskeleton</location>
    </subcellularLocation>
</comment>
<accession>A0A023EID8</accession>
<organism evidence="7">
    <name type="scientific">Aedes albopictus</name>
    <name type="common">Asian tiger mosquito</name>
    <name type="synonym">Stegomyia albopicta</name>
    <dbReference type="NCBI Taxonomy" id="7160"/>
    <lineage>
        <taxon>Eukaryota</taxon>
        <taxon>Metazoa</taxon>
        <taxon>Ecdysozoa</taxon>
        <taxon>Arthropoda</taxon>
        <taxon>Hexapoda</taxon>
        <taxon>Insecta</taxon>
        <taxon>Pterygota</taxon>
        <taxon>Neoptera</taxon>
        <taxon>Endopterygota</taxon>
        <taxon>Diptera</taxon>
        <taxon>Nematocera</taxon>
        <taxon>Culicoidea</taxon>
        <taxon>Culicidae</taxon>
        <taxon>Culicinae</taxon>
        <taxon>Aedini</taxon>
        <taxon>Aedes</taxon>
        <taxon>Stegomyia</taxon>
    </lineage>
</organism>
<evidence type="ECO:0000256" key="5">
    <source>
        <dbReference type="ARBA" id="ARBA00023212"/>
    </source>
</evidence>
<evidence type="ECO:0000256" key="1">
    <source>
        <dbReference type="ARBA" id="ARBA00004245"/>
    </source>
</evidence>
<dbReference type="VEuPathDB" id="VectorBase:AALC636_020290"/>
<name>A0A023EID8_AEDAL</name>
<proteinExistence type="evidence at transcript level"/>
<dbReference type="InterPro" id="IPR027777">
    <property type="entry name" value="DCTN6"/>
</dbReference>
<dbReference type="PANTHER" id="PTHR13072">
    <property type="entry name" value="DYNACTIN 6"/>
    <property type="match status" value="1"/>
</dbReference>
<dbReference type="GO" id="GO:0007052">
    <property type="term" value="P:mitotic spindle organization"/>
    <property type="evidence" value="ECO:0007669"/>
    <property type="project" value="TreeGrafter"/>
</dbReference>